<feature type="compositionally biased region" description="Basic residues" evidence="1">
    <location>
        <begin position="183"/>
        <end position="196"/>
    </location>
</feature>
<dbReference type="AlphaFoldDB" id="A0A438FZ58"/>
<evidence type="ECO:0000259" key="2">
    <source>
        <dbReference type="Pfam" id="PF07727"/>
    </source>
</evidence>
<dbReference type="PANTHER" id="PTHR11439:SF467">
    <property type="entry name" value="INTEGRASE CATALYTIC DOMAIN-CONTAINING PROTEIN"/>
    <property type="match status" value="1"/>
</dbReference>
<dbReference type="Proteomes" id="UP000288805">
    <property type="component" value="Unassembled WGS sequence"/>
</dbReference>
<comment type="caution">
    <text evidence="3">The sequence shown here is derived from an EMBL/GenBank/DDBJ whole genome shotgun (WGS) entry which is preliminary data.</text>
</comment>
<reference evidence="3 4" key="1">
    <citation type="journal article" date="2018" name="PLoS Genet.">
        <title>Population sequencing reveals clonal diversity and ancestral inbreeding in the grapevine cultivar Chardonnay.</title>
        <authorList>
            <person name="Roach M.J."/>
            <person name="Johnson D.L."/>
            <person name="Bohlmann J."/>
            <person name="van Vuuren H.J."/>
            <person name="Jones S.J."/>
            <person name="Pretorius I.S."/>
            <person name="Schmidt S.A."/>
            <person name="Borneman A.R."/>
        </authorList>
    </citation>
    <scope>NUCLEOTIDE SEQUENCE [LARGE SCALE GENOMIC DNA]</scope>
    <source>
        <strain evidence="4">cv. Chardonnay</strain>
        <tissue evidence="3">Leaf</tissue>
    </source>
</reference>
<evidence type="ECO:0000313" key="4">
    <source>
        <dbReference type="Proteomes" id="UP000288805"/>
    </source>
</evidence>
<evidence type="ECO:0000313" key="3">
    <source>
        <dbReference type="EMBL" id="RVW65224.1"/>
    </source>
</evidence>
<name>A0A438FZ58_VITVI</name>
<feature type="domain" description="Reverse transcriptase Ty1/copia-type" evidence="2">
    <location>
        <begin position="253"/>
        <end position="320"/>
    </location>
</feature>
<accession>A0A438FZ58</accession>
<evidence type="ECO:0000256" key="1">
    <source>
        <dbReference type="SAM" id="MobiDB-lite"/>
    </source>
</evidence>
<dbReference type="EMBL" id="QGNW01000691">
    <property type="protein sequence ID" value="RVW65224.1"/>
    <property type="molecule type" value="Genomic_DNA"/>
</dbReference>
<dbReference type="InterPro" id="IPR013103">
    <property type="entry name" value="RVT_2"/>
</dbReference>
<dbReference type="OrthoDB" id="1633296at2759"/>
<organism evidence="3 4">
    <name type="scientific">Vitis vinifera</name>
    <name type="common">Grape</name>
    <dbReference type="NCBI Taxonomy" id="29760"/>
    <lineage>
        <taxon>Eukaryota</taxon>
        <taxon>Viridiplantae</taxon>
        <taxon>Streptophyta</taxon>
        <taxon>Embryophyta</taxon>
        <taxon>Tracheophyta</taxon>
        <taxon>Spermatophyta</taxon>
        <taxon>Magnoliopsida</taxon>
        <taxon>eudicotyledons</taxon>
        <taxon>Gunneridae</taxon>
        <taxon>Pentapetalae</taxon>
        <taxon>rosids</taxon>
        <taxon>Vitales</taxon>
        <taxon>Vitaceae</taxon>
        <taxon>Viteae</taxon>
        <taxon>Vitis</taxon>
    </lineage>
</organism>
<dbReference type="CDD" id="cd09272">
    <property type="entry name" value="RNase_HI_RT_Ty1"/>
    <property type="match status" value="1"/>
</dbReference>
<gene>
    <name evidence="3" type="primary">POLX_3938</name>
    <name evidence="3" type="ORF">CK203_062608</name>
</gene>
<dbReference type="Pfam" id="PF07727">
    <property type="entry name" value="RVT_2"/>
    <property type="match status" value="1"/>
</dbReference>
<sequence>MNNNNATIEILSGSNYKRWRSDIEFVLGMMDLDMTLREDEPPKPTNKSTEAMRAHYAKWERSNRLSLISIKRSIVEHLLGGIPKSNNAKEFLVIVANRYQTSDNAEVGHFMDELMNMSPQYLPSSFSQIKVAYNTLNQSWGVNDLITKCVAEEEKLKKEKNESAHLVALGKPNNQKRVEKARKPNFHSHKKNKNFKKSGSEKQKNGNAKNTDLKSLQQKGSQEGIRNLRKPSEKESKLKVGSDIGIDVEHIGMDVKTAFLNGDLSEEVYMSQPKGFKENRKENMVCKLKRSIYGLKQASRQWILEKHLLCWVLRFIVIDLETSLGYLREPISIVLVKRFNMQACKAGDVLVVKGDKLNNEQCPKNDLEKDAMKTIPYDNAIGSLMYAQVCTRPDIAFIINVLGRYLLNPGHDHWVVAKKVMRYLQRLKDFMLVYRRMDNLEVVDSIFRPIVIYCDNNAVVFYSESNKISTGSKHMEIKYLIVKDLGKKEDIVIEPIRTESMLVDPLTKGLKPITFKEHVMNMGVIKSFDSLVWWELL</sequence>
<dbReference type="PANTHER" id="PTHR11439">
    <property type="entry name" value="GAG-POL-RELATED RETROTRANSPOSON"/>
    <property type="match status" value="1"/>
</dbReference>
<feature type="compositionally biased region" description="Polar residues" evidence="1">
    <location>
        <begin position="205"/>
        <end position="221"/>
    </location>
</feature>
<protein>
    <submittedName>
        <fullName evidence="3">Retrovirus-related Pol polyprotein from transposon TNT 1-94</fullName>
    </submittedName>
</protein>
<feature type="region of interest" description="Disordered" evidence="1">
    <location>
        <begin position="163"/>
        <end position="236"/>
    </location>
</feature>
<proteinExistence type="predicted"/>